<evidence type="ECO:0000313" key="2">
    <source>
        <dbReference type="EMBL" id="PWN39924.1"/>
    </source>
</evidence>
<name>A0A316VRT1_9BASI</name>
<dbReference type="InterPro" id="IPR018849">
    <property type="entry name" value="Urb2/Npa2_C"/>
</dbReference>
<proteinExistence type="predicted"/>
<organism evidence="2 3">
    <name type="scientific">Ceraceosorus guamensis</name>
    <dbReference type="NCBI Taxonomy" id="1522189"/>
    <lineage>
        <taxon>Eukaryota</taxon>
        <taxon>Fungi</taxon>
        <taxon>Dikarya</taxon>
        <taxon>Basidiomycota</taxon>
        <taxon>Ustilaginomycotina</taxon>
        <taxon>Exobasidiomycetes</taxon>
        <taxon>Ceraceosorales</taxon>
        <taxon>Ceraceosoraceae</taxon>
        <taxon>Ceraceosorus</taxon>
    </lineage>
</organism>
<dbReference type="EMBL" id="KZ819438">
    <property type="protein sequence ID" value="PWN39924.1"/>
    <property type="molecule type" value="Genomic_DNA"/>
</dbReference>
<dbReference type="RefSeq" id="XP_025367084.1">
    <property type="nucleotide sequence ID" value="XM_025511301.1"/>
</dbReference>
<evidence type="ECO:0000313" key="3">
    <source>
        <dbReference type="Proteomes" id="UP000245783"/>
    </source>
</evidence>
<sequence length="582" mass="62754">MQTDSACALQQLREQLVEAAKRALSAPFAGASESGRLISAFATSFVNWASSAAPNQQSQWWSTLAQFLQGARDAEQVASSPASQLQCASARAAVLGAFSERAGENRRAPSEEIIGVLQDQLLGTMQDDVWSITHSLAHQAAAQAAQQMLQLRLRLQLSHHLQTSSSSLPESGAATLLERKTVEYICAAFTGDLALQYVRLLGAVLQTPTHPRVLGGRIALALAAILASVESATPDDLASACAACTSKLTREDYDAALSTALDALRLILTDSSAAAGAAAAAAAAARRRDARGLLLTLQHLLQRGPEGTLQMAQRQWMALLGTVNLYIDTLPLVLLSPIMHLIQNVVSTRAMLLRLADVSLLLTIISKLIGPRSRLRQAHEEEAFVPSSAIFRSINTTLGAVCRLRNDLVSCALPHLMVVLIRLVSLFGQARAEVAPAHLHKVTQNSPSWLDILQSPLDERDAQSMARLLTTLTTKSTLANGTGSATSKKRKRSAPSKSTSLAQAFSKYAPHVLAAHIRSLIHSATYVSARCRTELKPGLYALCEMMGTHERDSLVLSDMDQAQRSILKTIWGDWESQRYRGE</sequence>
<gene>
    <name evidence="2" type="ORF">IE81DRAFT_249557</name>
</gene>
<dbReference type="InParanoid" id="A0A316VRT1"/>
<dbReference type="AlphaFoldDB" id="A0A316VRT1"/>
<dbReference type="STRING" id="1522189.A0A316VRT1"/>
<reference evidence="2 3" key="1">
    <citation type="journal article" date="2018" name="Mol. Biol. Evol.">
        <title>Broad Genomic Sampling Reveals a Smut Pathogenic Ancestry of the Fungal Clade Ustilaginomycotina.</title>
        <authorList>
            <person name="Kijpornyongpan T."/>
            <person name="Mondo S.J."/>
            <person name="Barry K."/>
            <person name="Sandor L."/>
            <person name="Lee J."/>
            <person name="Lipzen A."/>
            <person name="Pangilinan J."/>
            <person name="LaButti K."/>
            <person name="Hainaut M."/>
            <person name="Henrissat B."/>
            <person name="Grigoriev I.V."/>
            <person name="Spatafora J.W."/>
            <person name="Aime M.C."/>
        </authorList>
    </citation>
    <scope>NUCLEOTIDE SEQUENCE [LARGE SCALE GENOMIC DNA]</scope>
    <source>
        <strain evidence="2 3">MCA 4658</strain>
    </source>
</reference>
<dbReference type="OrthoDB" id="160374at2759"/>
<protein>
    <recommendedName>
        <fullName evidence="1">Nucleolar 27S pre-rRNA processing Urb2/Npa2 C-terminal domain-containing protein</fullName>
    </recommendedName>
</protein>
<evidence type="ECO:0000259" key="1">
    <source>
        <dbReference type="Pfam" id="PF10441"/>
    </source>
</evidence>
<dbReference type="Proteomes" id="UP000245783">
    <property type="component" value="Unassembled WGS sequence"/>
</dbReference>
<keyword evidence="3" id="KW-1185">Reference proteome</keyword>
<dbReference type="Pfam" id="PF10441">
    <property type="entry name" value="Urb2"/>
    <property type="match status" value="1"/>
</dbReference>
<accession>A0A316VRT1</accession>
<dbReference type="GeneID" id="37033171"/>
<feature type="domain" description="Nucleolar 27S pre-rRNA processing Urb2/Npa2 C-terminal" evidence="1">
    <location>
        <begin position="338"/>
        <end position="581"/>
    </location>
</feature>